<accession>A0A017HTS7</accession>
<evidence type="ECO:0000256" key="2">
    <source>
        <dbReference type="ARBA" id="ARBA00022475"/>
    </source>
</evidence>
<gene>
    <name evidence="6" type="ORF">Rumeso_00629</name>
</gene>
<evidence type="ECO:0000256" key="5">
    <source>
        <dbReference type="SAM" id="MobiDB-lite"/>
    </source>
</evidence>
<dbReference type="InterPro" id="IPR052029">
    <property type="entry name" value="PpiD_chaperone"/>
</dbReference>
<evidence type="ECO:0000256" key="3">
    <source>
        <dbReference type="ARBA" id="ARBA00023136"/>
    </source>
</evidence>
<dbReference type="PANTHER" id="PTHR47529:SF1">
    <property type="entry name" value="PERIPLASMIC CHAPERONE PPID"/>
    <property type="match status" value="1"/>
</dbReference>
<evidence type="ECO:0000313" key="7">
    <source>
        <dbReference type="Proteomes" id="UP000019666"/>
    </source>
</evidence>
<keyword evidence="7" id="KW-1185">Reference proteome</keyword>
<reference evidence="6 7" key="1">
    <citation type="submission" date="2013-02" db="EMBL/GenBank/DDBJ databases">
        <authorList>
            <person name="Fiebig A."/>
            <person name="Goeker M."/>
            <person name="Klenk H.-P.P."/>
        </authorList>
    </citation>
    <scope>NUCLEOTIDE SEQUENCE [LARGE SCALE GENOMIC DNA]</scope>
    <source>
        <strain evidence="6 7">DSM 19309</strain>
    </source>
</reference>
<organism evidence="6 7">
    <name type="scientific">Rubellimicrobium mesophilum DSM 19309</name>
    <dbReference type="NCBI Taxonomy" id="442562"/>
    <lineage>
        <taxon>Bacteria</taxon>
        <taxon>Pseudomonadati</taxon>
        <taxon>Pseudomonadota</taxon>
        <taxon>Alphaproteobacteria</taxon>
        <taxon>Rhodobacterales</taxon>
        <taxon>Roseobacteraceae</taxon>
        <taxon>Rubellimicrobium</taxon>
    </lineage>
</organism>
<dbReference type="EMBL" id="AOSK01000021">
    <property type="protein sequence ID" value="EYD77902.1"/>
    <property type="molecule type" value="Genomic_DNA"/>
</dbReference>
<proteinExistence type="predicted"/>
<evidence type="ECO:0000256" key="4">
    <source>
        <dbReference type="ARBA" id="ARBA00023186"/>
    </source>
</evidence>
<feature type="region of interest" description="Disordered" evidence="5">
    <location>
        <begin position="170"/>
        <end position="195"/>
    </location>
</feature>
<evidence type="ECO:0000313" key="6">
    <source>
        <dbReference type="EMBL" id="EYD77902.1"/>
    </source>
</evidence>
<keyword evidence="3" id="KW-0472">Membrane</keyword>
<evidence type="ECO:0008006" key="8">
    <source>
        <dbReference type="Google" id="ProtNLM"/>
    </source>
</evidence>
<dbReference type="STRING" id="442562.Rumeso_00629"/>
<comment type="subcellular location">
    <subcellularLocation>
        <location evidence="1">Cell membrane</location>
    </subcellularLocation>
</comment>
<sequence length="283" mass="29734">MIGPLPSPLGPALFRVNALLAADETSFEEAAPDLRAEIADERARDAIGELLPKIEDLIAGGASVADVAEQTDLEPGQIAWSEGAAEGPAAYQEFRDAVQAAQPNDIPKEVELSDGGVLVLQIAGVTPPALRPYEEVQAEVRKAWDAEALRDEILAQANAKAEAIAGGASFEDQGLTPQTQAGVNRRDPIEGTPANFSATAFSMSAGEAHALPTEDGAIVLRLDAVEAAPEDDENVAAERDAIATQVSSSIANDLFQAFERQLQASTEVRLDDRAISAVNAQMN</sequence>
<keyword evidence="4" id="KW-0143">Chaperone</keyword>
<comment type="caution">
    <text evidence="6">The sequence shown here is derived from an EMBL/GenBank/DDBJ whole genome shotgun (WGS) entry which is preliminary data.</text>
</comment>
<dbReference type="GO" id="GO:0005886">
    <property type="term" value="C:plasma membrane"/>
    <property type="evidence" value="ECO:0007669"/>
    <property type="project" value="UniProtKB-SubCell"/>
</dbReference>
<dbReference type="PATRIC" id="fig|442562.3.peg.628"/>
<dbReference type="Proteomes" id="UP000019666">
    <property type="component" value="Unassembled WGS sequence"/>
</dbReference>
<dbReference type="PANTHER" id="PTHR47529">
    <property type="entry name" value="PEPTIDYL-PROLYL CIS-TRANS ISOMERASE D"/>
    <property type="match status" value="1"/>
</dbReference>
<evidence type="ECO:0000256" key="1">
    <source>
        <dbReference type="ARBA" id="ARBA00004236"/>
    </source>
</evidence>
<keyword evidence="2" id="KW-1003">Cell membrane</keyword>
<name>A0A017HTS7_9RHOB</name>
<protein>
    <recommendedName>
        <fullName evidence="8">Peptidyl-prolyl cis-trans isomerase plp</fullName>
    </recommendedName>
</protein>
<dbReference type="HOGENOM" id="CLU_983121_0_0_5"/>
<dbReference type="AlphaFoldDB" id="A0A017HTS7"/>